<dbReference type="PANTHER" id="PTHR21600:SF44">
    <property type="entry name" value="RIBOSOMAL LARGE SUBUNIT PSEUDOURIDINE SYNTHASE D"/>
    <property type="match status" value="1"/>
</dbReference>
<comment type="similarity">
    <text evidence="1 6">Belongs to the pseudouridine synthase RluA family.</text>
</comment>
<dbReference type="CDD" id="cd02869">
    <property type="entry name" value="PseudoU_synth_RluA_like"/>
    <property type="match status" value="1"/>
</dbReference>
<comment type="function">
    <text evidence="6">Responsible for synthesis of pseudouridine from uracil.</text>
</comment>
<dbReference type="PROSITE" id="PS01129">
    <property type="entry name" value="PSI_RLU"/>
    <property type="match status" value="1"/>
</dbReference>
<dbReference type="Proteomes" id="UP000005089">
    <property type="component" value="Unassembled WGS sequence"/>
</dbReference>
<dbReference type="InterPro" id="IPR002942">
    <property type="entry name" value="S4_RNA-bd"/>
</dbReference>
<evidence type="ECO:0000259" key="7">
    <source>
        <dbReference type="SMART" id="SM00363"/>
    </source>
</evidence>
<dbReference type="GO" id="GO:0003723">
    <property type="term" value="F:RNA binding"/>
    <property type="evidence" value="ECO:0007669"/>
    <property type="project" value="UniProtKB-KW"/>
</dbReference>
<dbReference type="InterPro" id="IPR006145">
    <property type="entry name" value="PsdUridine_synth_RsuA/RluA"/>
</dbReference>
<dbReference type="Pfam" id="PF00849">
    <property type="entry name" value="PseudoU_synth_2"/>
    <property type="match status" value="1"/>
</dbReference>
<dbReference type="RefSeq" id="WP_005881547.1">
    <property type="nucleotide sequence ID" value="NZ_CP019430.1"/>
</dbReference>
<comment type="catalytic activity">
    <reaction evidence="6">
        <text>a uridine in RNA = a pseudouridine in RNA</text>
        <dbReference type="Rhea" id="RHEA:48348"/>
        <dbReference type="Rhea" id="RHEA-COMP:12068"/>
        <dbReference type="Rhea" id="RHEA-COMP:12069"/>
        <dbReference type="ChEBI" id="CHEBI:65314"/>
        <dbReference type="ChEBI" id="CHEBI:65315"/>
    </reaction>
</comment>
<dbReference type="InterPro" id="IPR036986">
    <property type="entry name" value="S4_RNA-bd_sf"/>
</dbReference>
<keyword evidence="5" id="KW-0694">RNA-binding</keyword>
<dbReference type="InterPro" id="IPR006225">
    <property type="entry name" value="PsdUridine_synth_RluC/D"/>
</dbReference>
<feature type="active site" evidence="4">
    <location>
        <position position="161"/>
    </location>
</feature>
<dbReference type="PANTHER" id="PTHR21600">
    <property type="entry name" value="MITOCHONDRIAL RNA PSEUDOURIDINE SYNTHASE"/>
    <property type="match status" value="1"/>
</dbReference>
<dbReference type="Gene3D" id="3.30.2350.10">
    <property type="entry name" value="Pseudouridine synthase"/>
    <property type="match status" value="1"/>
</dbReference>
<name>C3XB39_OXAFO</name>
<evidence type="ECO:0000256" key="5">
    <source>
        <dbReference type="PROSITE-ProRule" id="PRU00182"/>
    </source>
</evidence>
<reference evidence="8 9" key="1">
    <citation type="submission" date="2009-02" db="EMBL/GenBank/DDBJ databases">
        <title>The Genome Sequence of Oxalobacter formigenes OXCC13.</title>
        <authorList>
            <consortium name="The Broad Institute Genome Sequencing Platform"/>
            <person name="Ward D."/>
            <person name="Young S.K."/>
            <person name="Kodira C.D."/>
            <person name="Zeng Q."/>
            <person name="Koehrsen M."/>
            <person name="Alvarado L."/>
            <person name="Berlin A."/>
            <person name="Borenstein D."/>
            <person name="Chen Z."/>
            <person name="Engels R."/>
            <person name="Freedman E."/>
            <person name="Gellesch M."/>
            <person name="Goldberg J."/>
            <person name="Griggs A."/>
            <person name="Gujja S."/>
            <person name="Heiman D."/>
            <person name="Hepburn T."/>
            <person name="Howarth C."/>
            <person name="Jen D."/>
            <person name="Larson L."/>
            <person name="Lewis B."/>
            <person name="Mehta T."/>
            <person name="Park D."/>
            <person name="Pearson M."/>
            <person name="Roberts A."/>
            <person name="Saif S."/>
            <person name="Shea T."/>
            <person name="Shenoy N."/>
            <person name="Sisk P."/>
            <person name="Stolte C."/>
            <person name="Sykes S."/>
            <person name="Walk T."/>
            <person name="White J."/>
            <person name="Yandava C."/>
            <person name="Allison M.J."/>
            <person name="Lander E."/>
            <person name="Nusbaum C."/>
            <person name="Galagan J."/>
            <person name="Birren B."/>
        </authorList>
    </citation>
    <scope>NUCLEOTIDE SEQUENCE [LARGE SCALE GENOMIC DNA]</scope>
    <source>
        <strain evidence="8 9">OXCC13</strain>
    </source>
</reference>
<dbReference type="SUPFAM" id="SSF55174">
    <property type="entry name" value="Alpha-L RNA-binding motif"/>
    <property type="match status" value="1"/>
</dbReference>
<protein>
    <recommendedName>
        <fullName evidence="6">Pseudouridine synthase</fullName>
        <ecNumber evidence="6">5.4.99.-</ecNumber>
    </recommendedName>
</protein>
<dbReference type="GeneID" id="77134568"/>
<proteinExistence type="inferred from homology"/>
<dbReference type="GO" id="GO:0160140">
    <property type="term" value="F:23S rRNA pseudouridine(1911/1915/1917) synthase activity"/>
    <property type="evidence" value="ECO:0007669"/>
    <property type="project" value="UniProtKB-EC"/>
</dbReference>
<feature type="domain" description="RNA-binding S4" evidence="7">
    <location>
        <begin position="40"/>
        <end position="105"/>
    </location>
</feature>
<comment type="catalytic activity">
    <reaction evidence="3">
        <text>uridine(1911/1915/1917) in 23S rRNA = pseudouridine(1911/1915/1917) in 23S rRNA</text>
        <dbReference type="Rhea" id="RHEA:42524"/>
        <dbReference type="Rhea" id="RHEA-COMP:10097"/>
        <dbReference type="Rhea" id="RHEA-COMP:10098"/>
        <dbReference type="ChEBI" id="CHEBI:65314"/>
        <dbReference type="ChEBI" id="CHEBI:65315"/>
        <dbReference type="EC" id="5.4.99.23"/>
    </reaction>
</comment>
<dbReference type="GO" id="GO:0000455">
    <property type="term" value="P:enzyme-directed rRNA pseudouridine synthesis"/>
    <property type="evidence" value="ECO:0007669"/>
    <property type="project" value="UniProtKB-ARBA"/>
</dbReference>
<accession>C3XB39</accession>
<dbReference type="NCBIfam" id="TIGR00005">
    <property type="entry name" value="rluA_subfam"/>
    <property type="match status" value="1"/>
</dbReference>
<dbReference type="SUPFAM" id="SSF55120">
    <property type="entry name" value="Pseudouridine synthase"/>
    <property type="match status" value="1"/>
</dbReference>
<keyword evidence="9" id="KW-1185">Reference proteome</keyword>
<gene>
    <name evidence="8" type="primary">rluD</name>
    <name evidence="8" type="ORF">OFBG_01443</name>
</gene>
<dbReference type="HOGENOM" id="CLU_016902_4_0_4"/>
<dbReference type="Gene3D" id="3.10.290.10">
    <property type="entry name" value="RNA-binding S4 domain"/>
    <property type="match status" value="1"/>
</dbReference>
<dbReference type="EC" id="5.4.99.-" evidence="6"/>
<dbReference type="eggNOG" id="COG0564">
    <property type="taxonomic scope" value="Bacteria"/>
</dbReference>
<dbReference type="SMART" id="SM00363">
    <property type="entry name" value="S4"/>
    <property type="match status" value="1"/>
</dbReference>
<sequence>MTENEKSNIPELFQIESDEEEILTEQEPIRFVLSLKDGGQRLDKLVAGRLSQYSRSRLQRWIEDGHITVNGEKAQAKQTVIGDEEICVIPQLAEEDLAFTPEAVDFPVVFEDNAILVVNKPASLVVHPAAGNWSGTLLNGLLYRDPKSATVPRAGIVHRLDKETSGVMVVAKTIEAQTDLVRQLQARTVKREYLALVWGDTPQSGTIDEPIGRHPRDRVKMAVIHTQSGKPAVTHFRKIAEGVCNNMNVSLVKCRLETGRTHQIRVHLQSIGFPLVGDPVYGKSHLASVFPRQALHAFRLGLIHPCTKEVCEWTAPLPQDMKALLEQSFIEENGKWYESDYS</sequence>
<evidence type="ECO:0000313" key="8">
    <source>
        <dbReference type="EMBL" id="EEO30415.1"/>
    </source>
</evidence>
<evidence type="ECO:0000256" key="6">
    <source>
        <dbReference type="RuleBase" id="RU362028"/>
    </source>
</evidence>
<evidence type="ECO:0000256" key="3">
    <source>
        <dbReference type="ARBA" id="ARBA00036882"/>
    </source>
</evidence>
<dbReference type="InterPro" id="IPR006224">
    <property type="entry name" value="PsdUridine_synth_RluA-like_CS"/>
</dbReference>
<organism evidence="8 9">
    <name type="scientific">Oxalobacter formigenes OXCC13</name>
    <dbReference type="NCBI Taxonomy" id="556269"/>
    <lineage>
        <taxon>Bacteria</taxon>
        <taxon>Pseudomonadati</taxon>
        <taxon>Pseudomonadota</taxon>
        <taxon>Betaproteobacteria</taxon>
        <taxon>Burkholderiales</taxon>
        <taxon>Oxalobacteraceae</taxon>
        <taxon>Oxalobacter</taxon>
    </lineage>
</organism>
<dbReference type="AlphaFoldDB" id="C3XB39"/>
<dbReference type="STRING" id="847.BRW83_0661"/>
<dbReference type="InterPro" id="IPR020103">
    <property type="entry name" value="PsdUridine_synth_cat_dom_sf"/>
</dbReference>
<dbReference type="Pfam" id="PF01479">
    <property type="entry name" value="S4"/>
    <property type="match status" value="1"/>
</dbReference>
<dbReference type="CDD" id="cd00165">
    <property type="entry name" value="S4"/>
    <property type="match status" value="1"/>
</dbReference>
<evidence type="ECO:0000256" key="4">
    <source>
        <dbReference type="PIRSR" id="PIRSR606225-1"/>
    </source>
</evidence>
<dbReference type="InterPro" id="IPR050188">
    <property type="entry name" value="RluA_PseudoU_synthase"/>
</dbReference>
<evidence type="ECO:0000256" key="1">
    <source>
        <dbReference type="ARBA" id="ARBA00010876"/>
    </source>
</evidence>
<evidence type="ECO:0000313" key="9">
    <source>
        <dbReference type="Proteomes" id="UP000005089"/>
    </source>
</evidence>
<dbReference type="PROSITE" id="PS50889">
    <property type="entry name" value="S4"/>
    <property type="match status" value="1"/>
</dbReference>
<dbReference type="EMBL" id="GG658170">
    <property type="protein sequence ID" value="EEO30415.1"/>
    <property type="molecule type" value="Genomic_DNA"/>
</dbReference>
<evidence type="ECO:0000256" key="2">
    <source>
        <dbReference type="ARBA" id="ARBA00023235"/>
    </source>
</evidence>
<keyword evidence="2 6" id="KW-0413">Isomerase</keyword>